<gene>
    <name evidence="2" type="ORF">FGW20_08070</name>
</gene>
<accession>A0ABT8M3W2</accession>
<evidence type="ECO:0000313" key="2">
    <source>
        <dbReference type="EMBL" id="MDN7012995.1"/>
    </source>
</evidence>
<organism evidence="2 3">
    <name type="scientific">Methanoculleus methanifontis</name>
    <dbReference type="NCBI Taxonomy" id="2584086"/>
    <lineage>
        <taxon>Archaea</taxon>
        <taxon>Methanobacteriati</taxon>
        <taxon>Methanobacteriota</taxon>
        <taxon>Stenosarchaea group</taxon>
        <taxon>Methanomicrobia</taxon>
        <taxon>Methanomicrobiales</taxon>
        <taxon>Methanomicrobiaceae</taxon>
        <taxon>Methanoculleus</taxon>
    </lineage>
</organism>
<comment type="caution">
    <text evidence="2">The sequence shown here is derived from an EMBL/GenBank/DDBJ whole genome shotgun (WGS) entry which is preliminary data.</text>
</comment>
<protein>
    <submittedName>
        <fullName evidence="2">Uncharacterized protein</fullName>
    </submittedName>
</protein>
<dbReference type="RefSeq" id="WP_301677580.1">
    <property type="nucleotide sequence ID" value="NZ_VCYI01000009.1"/>
</dbReference>
<keyword evidence="1" id="KW-0472">Membrane</keyword>
<keyword evidence="3" id="KW-1185">Reference proteome</keyword>
<evidence type="ECO:0000313" key="3">
    <source>
        <dbReference type="Proteomes" id="UP001168423"/>
    </source>
</evidence>
<dbReference type="EMBL" id="VCYI01000009">
    <property type="protein sequence ID" value="MDN7012995.1"/>
    <property type="molecule type" value="Genomic_DNA"/>
</dbReference>
<sequence length="282" mass="31166">MGTHAKTLRNLLIAAGILMAVLFVIVALIAANLGQSASESFRSQYHYELKISTSGPIEDAVLLIPLPSRYDPETGTNVTPINLSRASLRNFDRSGISVKIEDFDGVPMLNISADRIGPIYKNRITPIPIMPGQNESELPKPTQIYSDRYSEETPVLVEMELYNMIGADPNHEIETRRPIGNEPLVMPYRVVSTLNASGGPIDAYYVSPGSSGYVVEVPFILSFDAEDENVLTISSDFLGTNQWWILGWQSNSYHERLRHEFTGPCNGTYPVRGVLVTGEGVY</sequence>
<name>A0ABT8M3W2_9EURY</name>
<dbReference type="Proteomes" id="UP001168423">
    <property type="component" value="Unassembled WGS sequence"/>
</dbReference>
<feature type="transmembrane region" description="Helical" evidence="1">
    <location>
        <begin position="12"/>
        <end position="34"/>
    </location>
</feature>
<reference evidence="2" key="1">
    <citation type="submission" date="2019-05" db="EMBL/GenBank/DDBJ databases">
        <title>Isolation and characterization of methanogens from the cold seep sediment at Four-Way Closure Ridge.</title>
        <authorList>
            <person name="You Y.-T."/>
            <person name="Chen S.-C."/>
            <person name="Zhang W.-L."/>
            <person name="Lai M.-C."/>
        </authorList>
    </citation>
    <scope>NUCLEOTIDE SEQUENCE</scope>
    <source>
        <strain evidence="2">FWC-SCC3</strain>
    </source>
</reference>
<proteinExistence type="predicted"/>
<evidence type="ECO:0000256" key="1">
    <source>
        <dbReference type="SAM" id="Phobius"/>
    </source>
</evidence>
<keyword evidence="1" id="KW-1133">Transmembrane helix</keyword>
<keyword evidence="1" id="KW-0812">Transmembrane</keyword>